<dbReference type="OrthoDB" id="5468080at2"/>
<organism evidence="2 3">
    <name type="scientific">Bilophila wadsworthia (strain 3_1_6)</name>
    <dbReference type="NCBI Taxonomy" id="563192"/>
    <lineage>
        <taxon>Bacteria</taxon>
        <taxon>Pseudomonadati</taxon>
        <taxon>Thermodesulfobacteriota</taxon>
        <taxon>Desulfovibrionia</taxon>
        <taxon>Desulfovibrionales</taxon>
        <taxon>Desulfovibrionaceae</taxon>
        <taxon>Bilophila</taxon>
    </lineage>
</organism>
<dbReference type="HOGENOM" id="CLU_2407388_0_0_7"/>
<evidence type="ECO:0000313" key="3">
    <source>
        <dbReference type="Proteomes" id="UP000006034"/>
    </source>
</evidence>
<dbReference type="STRING" id="563192.HMPREF0179_01864"/>
<name>E5Y6Q1_BILW3</name>
<keyword evidence="1" id="KW-0472">Membrane</keyword>
<gene>
    <name evidence="2" type="ORF">HMPREF0179_01864</name>
</gene>
<feature type="transmembrane region" description="Helical" evidence="1">
    <location>
        <begin position="67"/>
        <end position="88"/>
    </location>
</feature>
<dbReference type="EMBL" id="ADCP02000001">
    <property type="protein sequence ID" value="EFV44327.2"/>
    <property type="molecule type" value="Genomic_DNA"/>
</dbReference>
<proteinExistence type="predicted"/>
<keyword evidence="1" id="KW-1133">Transmembrane helix</keyword>
<protein>
    <submittedName>
        <fullName evidence="2">Uncharacterized protein</fullName>
    </submittedName>
</protein>
<keyword evidence="3" id="KW-1185">Reference proteome</keyword>
<dbReference type="AlphaFoldDB" id="E5Y6Q1"/>
<accession>E5Y6Q1</accession>
<sequence>MSEEENIRLVREIGEVKAELSGLKAEVAGTNQRLDDIVITQLKDHGKRLAMQDIRISSLEQAENRRAGGISALAALATVAGSVGALLMKVFG</sequence>
<keyword evidence="1" id="KW-0812">Transmembrane</keyword>
<reference evidence="2 3" key="1">
    <citation type="submission" date="2010-10" db="EMBL/GenBank/DDBJ databases">
        <authorList>
            <consortium name="The Broad Institute Genome Sequencing Platform"/>
            <person name="Ward D."/>
            <person name="Earl A."/>
            <person name="Feldgarden M."/>
            <person name="Young S.K."/>
            <person name="Gargeya S."/>
            <person name="Zeng Q."/>
            <person name="Alvarado L."/>
            <person name="Berlin A."/>
            <person name="Bochicchio J."/>
            <person name="Chapman S.B."/>
            <person name="Chen Z."/>
            <person name="Freedman E."/>
            <person name="Gellesch M."/>
            <person name="Goldberg J."/>
            <person name="Griggs A."/>
            <person name="Gujja S."/>
            <person name="Heilman E."/>
            <person name="Heiman D."/>
            <person name="Howarth C."/>
            <person name="Mehta T."/>
            <person name="Neiman D."/>
            <person name="Pearson M."/>
            <person name="Roberts A."/>
            <person name="Saif S."/>
            <person name="Shea T."/>
            <person name="Shenoy N."/>
            <person name="Sisk P."/>
            <person name="Stolte C."/>
            <person name="Sykes S."/>
            <person name="White J."/>
            <person name="Yandava C."/>
            <person name="Allen-Vercoe E."/>
            <person name="Sibley C."/>
            <person name="Ambrose C.E."/>
            <person name="Strauss J."/>
            <person name="Daigneault M."/>
            <person name="Haas B."/>
            <person name="Nusbaum C."/>
            <person name="Birren B."/>
        </authorList>
    </citation>
    <scope>NUCLEOTIDE SEQUENCE [LARGE SCALE GENOMIC DNA]</scope>
    <source>
        <strain evidence="2 3">3_1_6</strain>
    </source>
</reference>
<comment type="caution">
    <text evidence="2">The sequence shown here is derived from an EMBL/GenBank/DDBJ whole genome shotgun (WGS) entry which is preliminary data.</text>
</comment>
<evidence type="ECO:0000256" key="1">
    <source>
        <dbReference type="SAM" id="Phobius"/>
    </source>
</evidence>
<evidence type="ECO:0000313" key="2">
    <source>
        <dbReference type="EMBL" id="EFV44327.2"/>
    </source>
</evidence>
<dbReference type="Proteomes" id="UP000006034">
    <property type="component" value="Unassembled WGS sequence"/>
</dbReference>
<reference evidence="2 3" key="2">
    <citation type="submission" date="2013-04" db="EMBL/GenBank/DDBJ databases">
        <title>The Genome Sequence of Bilophila wadsworthia 3_1_6.</title>
        <authorList>
            <consortium name="The Broad Institute Genomics Platform"/>
            <person name="Earl A."/>
            <person name="Ward D."/>
            <person name="Feldgarden M."/>
            <person name="Gevers D."/>
            <person name="Sibley C."/>
            <person name="Strauss J."/>
            <person name="Allen-Vercoe E."/>
            <person name="Walker B."/>
            <person name="Young S."/>
            <person name="Zeng Q."/>
            <person name="Gargeya S."/>
            <person name="Fitzgerald M."/>
            <person name="Haas B."/>
            <person name="Abouelleil A."/>
            <person name="Allen A.W."/>
            <person name="Alvarado L."/>
            <person name="Arachchi H.M."/>
            <person name="Berlin A.M."/>
            <person name="Chapman S.B."/>
            <person name="Gainer-Dewar J."/>
            <person name="Goldberg J."/>
            <person name="Griggs A."/>
            <person name="Gujja S."/>
            <person name="Hansen M."/>
            <person name="Howarth C."/>
            <person name="Imamovic A."/>
            <person name="Ireland A."/>
            <person name="Larimer J."/>
            <person name="McCowan C."/>
            <person name="Murphy C."/>
            <person name="Pearson M."/>
            <person name="Poon T.W."/>
            <person name="Priest M."/>
            <person name="Roberts A."/>
            <person name="Saif S."/>
            <person name="Shea T."/>
            <person name="Sisk P."/>
            <person name="Sykes S."/>
            <person name="Wortman J."/>
            <person name="Nusbaum C."/>
            <person name="Birren B."/>
        </authorList>
    </citation>
    <scope>NUCLEOTIDE SEQUENCE [LARGE SCALE GENOMIC DNA]</scope>
    <source>
        <strain evidence="2 3">3_1_6</strain>
    </source>
</reference>